<protein>
    <submittedName>
        <fullName evidence="1">Uncharacterized protein</fullName>
    </submittedName>
</protein>
<dbReference type="Proteomes" id="UP001499843">
    <property type="component" value="Unassembled WGS sequence"/>
</dbReference>
<keyword evidence="2" id="KW-1185">Reference proteome</keyword>
<accession>A0ABN3CSH5</accession>
<evidence type="ECO:0000313" key="1">
    <source>
        <dbReference type="EMBL" id="GAA2212184.1"/>
    </source>
</evidence>
<evidence type="ECO:0000313" key="2">
    <source>
        <dbReference type="Proteomes" id="UP001499843"/>
    </source>
</evidence>
<reference evidence="1 2" key="1">
    <citation type="journal article" date="2019" name="Int. J. Syst. Evol. Microbiol.">
        <title>The Global Catalogue of Microorganisms (GCM) 10K type strain sequencing project: providing services to taxonomists for standard genome sequencing and annotation.</title>
        <authorList>
            <consortium name="The Broad Institute Genomics Platform"/>
            <consortium name="The Broad Institute Genome Sequencing Center for Infectious Disease"/>
            <person name="Wu L."/>
            <person name="Ma J."/>
        </authorList>
    </citation>
    <scope>NUCLEOTIDE SEQUENCE [LARGE SCALE GENOMIC DNA]</scope>
    <source>
        <strain evidence="1 2">JCM 16114</strain>
    </source>
</reference>
<sequence>MISRAETAAIAKKIAVITGMTPAAGQAAILMGSAVSEGFVGMSVGSSPVITPAARRHLDELLPFRAPLLASERFAAMTRVLGAR</sequence>
<proteinExistence type="predicted"/>
<dbReference type="EMBL" id="BAAAQX010000025">
    <property type="protein sequence ID" value="GAA2212184.1"/>
    <property type="molecule type" value="Genomic_DNA"/>
</dbReference>
<comment type="caution">
    <text evidence="1">The sequence shown here is derived from an EMBL/GenBank/DDBJ whole genome shotgun (WGS) entry which is preliminary data.</text>
</comment>
<gene>
    <name evidence="1" type="ORF">GCM10009850_076460</name>
</gene>
<name>A0ABN3CSH5_9ACTN</name>
<organism evidence="1 2">
    <name type="scientific">Nonomuraea monospora</name>
    <dbReference type="NCBI Taxonomy" id="568818"/>
    <lineage>
        <taxon>Bacteria</taxon>
        <taxon>Bacillati</taxon>
        <taxon>Actinomycetota</taxon>
        <taxon>Actinomycetes</taxon>
        <taxon>Streptosporangiales</taxon>
        <taxon>Streptosporangiaceae</taxon>
        <taxon>Nonomuraea</taxon>
    </lineage>
</organism>